<keyword evidence="6" id="KW-1185">Reference proteome</keyword>
<name>A0A2N3IF90_9BACT</name>
<gene>
    <name evidence="5" type="ORF">Rain11_1500</name>
</gene>
<dbReference type="Gene3D" id="3.40.630.10">
    <property type="entry name" value="Zn peptidases"/>
    <property type="match status" value="1"/>
</dbReference>
<dbReference type="GO" id="GO:0008270">
    <property type="term" value="F:zinc ion binding"/>
    <property type="evidence" value="ECO:0007669"/>
    <property type="project" value="InterPro"/>
</dbReference>
<dbReference type="PANTHER" id="PTHR11705:SF145">
    <property type="entry name" value="PEPTIDASE M14 CARBOXYPEPTIDASE A DOMAIN-CONTAINING PROTEIN"/>
    <property type="match status" value="1"/>
</dbReference>
<evidence type="ECO:0000313" key="5">
    <source>
        <dbReference type="EMBL" id="PKQ68967.1"/>
    </source>
</evidence>
<keyword evidence="5" id="KW-0121">Carboxypeptidase</keyword>
<keyword evidence="5" id="KW-0645">Protease</keyword>
<dbReference type="Proteomes" id="UP000233387">
    <property type="component" value="Unassembled WGS sequence"/>
</dbReference>
<evidence type="ECO:0000256" key="3">
    <source>
        <dbReference type="SAM" id="SignalP"/>
    </source>
</evidence>
<organism evidence="5 6">
    <name type="scientific">Raineya orbicola</name>
    <dbReference type="NCBI Taxonomy" id="2016530"/>
    <lineage>
        <taxon>Bacteria</taxon>
        <taxon>Pseudomonadati</taxon>
        <taxon>Bacteroidota</taxon>
        <taxon>Cytophagia</taxon>
        <taxon>Cytophagales</taxon>
        <taxon>Raineyaceae</taxon>
        <taxon>Raineya</taxon>
    </lineage>
</organism>
<dbReference type="GO" id="GO:0005615">
    <property type="term" value="C:extracellular space"/>
    <property type="evidence" value="ECO:0007669"/>
    <property type="project" value="TreeGrafter"/>
</dbReference>
<evidence type="ECO:0000313" key="6">
    <source>
        <dbReference type="Proteomes" id="UP000233387"/>
    </source>
</evidence>
<dbReference type="GO" id="GO:0004181">
    <property type="term" value="F:metallocarboxypeptidase activity"/>
    <property type="evidence" value="ECO:0007669"/>
    <property type="project" value="InterPro"/>
</dbReference>
<dbReference type="AlphaFoldDB" id="A0A2N3IF90"/>
<dbReference type="GO" id="GO:0006508">
    <property type="term" value="P:proteolysis"/>
    <property type="evidence" value="ECO:0007669"/>
    <property type="project" value="InterPro"/>
</dbReference>
<proteinExistence type="inferred from homology"/>
<accession>A0A2N3IF90</accession>
<comment type="cofactor">
    <cofactor evidence="1">
        <name>Zn(2+)</name>
        <dbReference type="ChEBI" id="CHEBI:29105"/>
    </cofactor>
</comment>
<dbReference type="InterPro" id="IPR000834">
    <property type="entry name" value="Peptidase_M14"/>
</dbReference>
<evidence type="ECO:0000256" key="1">
    <source>
        <dbReference type="ARBA" id="ARBA00001947"/>
    </source>
</evidence>
<reference evidence="5 6" key="1">
    <citation type="submission" date="2017-06" db="EMBL/GenBank/DDBJ databases">
        <title>Raineya orbicola gen. nov., sp. nov. a slightly thermophilic bacterium of the phylum Bacteroidetes and the description of Raineyaceae fam. nov.</title>
        <authorList>
            <person name="Albuquerque L."/>
            <person name="Polonia A.R.M."/>
            <person name="Barroso C."/>
            <person name="Froufe H.J.C."/>
            <person name="Lage O."/>
            <person name="Lobo-Da-Cunha A."/>
            <person name="Egas C."/>
            <person name="Da Costa M.S."/>
        </authorList>
    </citation>
    <scope>NUCLEOTIDE SEQUENCE [LARGE SCALE GENOMIC DNA]</scope>
    <source>
        <strain evidence="5 6">SPSPC-11</strain>
    </source>
</reference>
<keyword evidence="3" id="KW-0732">Signal</keyword>
<comment type="similarity">
    <text evidence="2">Belongs to the peptidase M14 family.</text>
</comment>
<dbReference type="Pfam" id="PF00246">
    <property type="entry name" value="Peptidase_M14"/>
    <property type="match status" value="1"/>
</dbReference>
<dbReference type="EMBL" id="NKXO01000021">
    <property type="protein sequence ID" value="PKQ68967.1"/>
    <property type="molecule type" value="Genomic_DNA"/>
</dbReference>
<evidence type="ECO:0000259" key="4">
    <source>
        <dbReference type="Pfam" id="PF00246"/>
    </source>
</evidence>
<dbReference type="PANTHER" id="PTHR11705">
    <property type="entry name" value="PROTEASE FAMILY M14 CARBOXYPEPTIDASE A,B"/>
    <property type="match status" value="1"/>
</dbReference>
<dbReference type="OrthoDB" id="9767214at2"/>
<dbReference type="RefSeq" id="WP_101358765.1">
    <property type="nucleotide sequence ID" value="NZ_NKXO01000021.1"/>
</dbReference>
<sequence>MIKIYFTFLCFLSFAQVLSQDFTTPFERSKGTETATYEEGIEFYQKLASHYPEIKIFEYGTTDIGKPLHLVVFSEDKDFNPTSLKAKNKTIFLVINAIHPGEPDGVDASMMLLRDIVQNDKLKKMCKNTVLAIIPFYNVDGVLNRNSYSRANQNGPKSYGFRANAKNLDLNRDFIKMDSENAKTFVQIFQTWQPDVQIDNHVTNGADYQYTMTYIFANPALYAPDMQSYFLKEFKPDMLNLMKKKGEEMSPYVELRKNIPDSGLVQNVRSPRFSHIYATQFHTLAMVAETHMLKPFDKRVQATYKMMMSILEILEKEGIKIQRNRKKAFEYFQKQENMILDWKINEQKPTFIDFKGYEAEFVTSKITGLPRLKYNSQKPYTKKIPYYDTHEPKLVIRKPKMYIIPKTYANIAKMLEMNGVLITKFTKKETFKGFYYYIKEFKTPQKPYEGHYFHYDIEVEKKADAYTIEEGDFIVMTNQPHINFIMNVLEPQAPDSYFAWNFFDTILQQKEGFSDYVFEEIAEKLLAENPTLRAEFEAKKRSDTEFAQSAYKQLDFIYKNSPYYEKHHQRYPIFRVE</sequence>
<dbReference type="SUPFAM" id="SSF53187">
    <property type="entry name" value="Zn-dependent exopeptidases"/>
    <property type="match status" value="1"/>
</dbReference>
<feature type="signal peptide" evidence="3">
    <location>
        <begin position="1"/>
        <end position="19"/>
    </location>
</feature>
<feature type="domain" description="Peptidase M14" evidence="4">
    <location>
        <begin position="42"/>
        <end position="179"/>
    </location>
</feature>
<feature type="chain" id="PRO_5014678224" evidence="3">
    <location>
        <begin position="20"/>
        <end position="577"/>
    </location>
</feature>
<keyword evidence="5" id="KW-0378">Hydrolase</keyword>
<comment type="caution">
    <text evidence="5">The sequence shown here is derived from an EMBL/GenBank/DDBJ whole genome shotgun (WGS) entry which is preliminary data.</text>
</comment>
<protein>
    <submittedName>
        <fullName evidence="5">Zinc carboxypeptidase</fullName>
    </submittedName>
</protein>
<evidence type="ECO:0000256" key="2">
    <source>
        <dbReference type="ARBA" id="ARBA00005988"/>
    </source>
</evidence>